<reference evidence="1" key="1">
    <citation type="journal article" date="2014" name="Front. Microbiol.">
        <title>High frequency of phylogenetically diverse reductive dehalogenase-homologous genes in deep subseafloor sedimentary metagenomes.</title>
        <authorList>
            <person name="Kawai M."/>
            <person name="Futagami T."/>
            <person name="Toyoda A."/>
            <person name="Takaki Y."/>
            <person name="Nishi S."/>
            <person name="Hori S."/>
            <person name="Arai W."/>
            <person name="Tsubouchi T."/>
            <person name="Morono Y."/>
            <person name="Uchiyama I."/>
            <person name="Ito T."/>
            <person name="Fujiyama A."/>
            <person name="Inagaki F."/>
            <person name="Takami H."/>
        </authorList>
    </citation>
    <scope>NUCLEOTIDE SEQUENCE</scope>
    <source>
        <strain evidence="1">Expedition CK06-06</strain>
    </source>
</reference>
<organism evidence="1">
    <name type="scientific">marine sediment metagenome</name>
    <dbReference type="NCBI Taxonomy" id="412755"/>
    <lineage>
        <taxon>unclassified sequences</taxon>
        <taxon>metagenomes</taxon>
        <taxon>ecological metagenomes</taxon>
    </lineage>
</organism>
<evidence type="ECO:0000313" key="1">
    <source>
        <dbReference type="EMBL" id="GAH13080.1"/>
    </source>
</evidence>
<proteinExistence type="predicted"/>
<accession>X1DY29</accession>
<feature type="non-terminal residue" evidence="1">
    <location>
        <position position="1"/>
    </location>
</feature>
<dbReference type="EMBL" id="BART01036647">
    <property type="protein sequence ID" value="GAH13080.1"/>
    <property type="molecule type" value="Genomic_DNA"/>
</dbReference>
<dbReference type="AlphaFoldDB" id="X1DY29"/>
<gene>
    <name evidence="1" type="ORF">S01H4_61703</name>
</gene>
<protein>
    <submittedName>
        <fullName evidence="1">Uncharacterized protein</fullName>
    </submittedName>
</protein>
<comment type="caution">
    <text evidence="1">The sequence shown here is derived from an EMBL/GenBank/DDBJ whole genome shotgun (WGS) entry which is preliminary data.</text>
</comment>
<name>X1DY29_9ZZZZ</name>
<sequence length="68" mass="7695">LKSISASYSLFGINKKLLSTIISEKASHILKKPVLLLLFLKDIKKEEVIAKPLMSFLNEILIKLVEKD</sequence>